<name>A0ABX9LT68_9LACO</name>
<dbReference type="PANTHER" id="PTHR33217:SF8">
    <property type="entry name" value="MUTATOR FAMILY TRANSPOSASE"/>
    <property type="match status" value="1"/>
</dbReference>
<evidence type="ECO:0000256" key="6">
    <source>
        <dbReference type="RuleBase" id="RU365089"/>
    </source>
</evidence>
<organism evidence="7 8">
    <name type="scientific">Lactobacillus bombicola</name>
    <dbReference type="NCBI Taxonomy" id="1505723"/>
    <lineage>
        <taxon>Bacteria</taxon>
        <taxon>Bacillati</taxon>
        <taxon>Bacillota</taxon>
        <taxon>Bacilli</taxon>
        <taxon>Lactobacillales</taxon>
        <taxon>Lactobacillaceae</taxon>
        <taxon>Lactobacillus</taxon>
    </lineage>
</organism>
<sequence length="147" mass="16742">MSILQPLKDQVHNQLLKFHIQKHDQAAILAAFKPLHHAHDLTAAHEILGQFYKNWSKKHSRVIKQLQAIEDEILAFMAFPPQNRVSIYSTNQIASFNKRLKRKTKAKEQFPTEDSLDNFVGQQVFAYNSSAAATRVARGFSGILDTT</sequence>
<dbReference type="Pfam" id="PF00872">
    <property type="entry name" value="Transposase_mut"/>
    <property type="match status" value="1"/>
</dbReference>
<proteinExistence type="inferred from homology"/>
<dbReference type="EMBL" id="QOCU01000009">
    <property type="protein sequence ID" value="RHW49267.1"/>
    <property type="molecule type" value="Genomic_DNA"/>
</dbReference>
<dbReference type="Proteomes" id="UP000283380">
    <property type="component" value="Unassembled WGS sequence"/>
</dbReference>
<keyword evidence="6" id="KW-0814">Transposable element</keyword>
<protein>
    <recommendedName>
        <fullName evidence="6">Mutator family transposase</fullName>
    </recommendedName>
</protein>
<gene>
    <name evidence="7" type="ORF">DS834_08010</name>
</gene>
<evidence type="ECO:0000313" key="8">
    <source>
        <dbReference type="Proteomes" id="UP000283380"/>
    </source>
</evidence>
<comment type="similarity">
    <text evidence="2 6">Belongs to the transposase mutator family.</text>
</comment>
<accession>A0ABX9LT68</accession>
<evidence type="ECO:0000256" key="5">
    <source>
        <dbReference type="ARBA" id="ARBA00023172"/>
    </source>
</evidence>
<keyword evidence="3 6" id="KW-0815">Transposition</keyword>
<evidence type="ECO:0000313" key="7">
    <source>
        <dbReference type="EMBL" id="RHW49267.1"/>
    </source>
</evidence>
<keyword evidence="8" id="KW-1185">Reference proteome</keyword>
<comment type="function">
    <text evidence="1 6">Required for the transposition of the insertion element.</text>
</comment>
<evidence type="ECO:0000256" key="2">
    <source>
        <dbReference type="ARBA" id="ARBA00010961"/>
    </source>
</evidence>
<keyword evidence="5 6" id="KW-0233">DNA recombination</keyword>
<evidence type="ECO:0000256" key="1">
    <source>
        <dbReference type="ARBA" id="ARBA00002190"/>
    </source>
</evidence>
<dbReference type="PANTHER" id="PTHR33217">
    <property type="entry name" value="TRANSPOSASE FOR INSERTION SEQUENCE ELEMENT IS1081"/>
    <property type="match status" value="1"/>
</dbReference>
<reference evidence="7 8" key="1">
    <citation type="submission" date="2018-07" db="EMBL/GenBank/DDBJ databases">
        <title>Genome sequences of six Lactobacillus spp. isolated from bumble bee guts.</title>
        <authorList>
            <person name="Motta E.V.S."/>
            <person name="Moran N.A."/>
        </authorList>
    </citation>
    <scope>NUCLEOTIDE SEQUENCE [LARGE SCALE GENOMIC DNA]</scope>
    <source>
        <strain evidence="7 8">BI-4G</strain>
    </source>
</reference>
<evidence type="ECO:0000256" key="4">
    <source>
        <dbReference type="ARBA" id="ARBA00023125"/>
    </source>
</evidence>
<keyword evidence="4 6" id="KW-0238">DNA-binding</keyword>
<comment type="caution">
    <text evidence="7">The sequence shown here is derived from an EMBL/GenBank/DDBJ whole genome shotgun (WGS) entry which is preliminary data.</text>
</comment>
<evidence type="ECO:0000256" key="3">
    <source>
        <dbReference type="ARBA" id="ARBA00022578"/>
    </source>
</evidence>
<dbReference type="InterPro" id="IPR001207">
    <property type="entry name" value="Transposase_mutator"/>
</dbReference>